<reference evidence="1" key="1">
    <citation type="submission" date="2014-08" db="EMBL/GenBank/DDBJ databases">
        <authorList>
            <person name="Sharma Rahul"/>
            <person name="Thines Marco"/>
        </authorList>
    </citation>
    <scope>NUCLEOTIDE SEQUENCE</scope>
</reference>
<evidence type="ECO:0000313" key="1">
    <source>
        <dbReference type="EMBL" id="CED82034.1"/>
    </source>
</evidence>
<accession>A0A0F7SMZ0</accession>
<dbReference type="AlphaFoldDB" id="A0A0F7SMZ0"/>
<sequence length="218" mass="25056">MSQVNFPLGKTWPLDIQLCILSHLSKPSRQEACESDIDWEEIRLINARLFNLMFVSWDWMIYARRLLYQTIVVQGEDQLQRFLSTPIPLRLLSYTITFHAIGRHHLPGSPTCILEHITDPFSAMSKIDPWTRVHGLPNLKHLALDWPPPEEIQRLNIDHGHWLSQLVSLEITQREGSRTCRLGLPPVMPCLKSLILRGINPVLEESPPAAKRVLQIGL</sequence>
<protein>
    <submittedName>
        <fullName evidence="1">Uncharacterized protein</fullName>
    </submittedName>
</protein>
<proteinExistence type="predicted"/>
<organism evidence="1">
    <name type="scientific">Phaffia rhodozyma</name>
    <name type="common">Yeast</name>
    <name type="synonym">Xanthophyllomyces dendrorhous</name>
    <dbReference type="NCBI Taxonomy" id="264483"/>
    <lineage>
        <taxon>Eukaryota</taxon>
        <taxon>Fungi</taxon>
        <taxon>Dikarya</taxon>
        <taxon>Basidiomycota</taxon>
        <taxon>Agaricomycotina</taxon>
        <taxon>Tremellomycetes</taxon>
        <taxon>Cystofilobasidiales</taxon>
        <taxon>Mrakiaceae</taxon>
        <taxon>Phaffia</taxon>
    </lineage>
</organism>
<dbReference type="EMBL" id="LN483124">
    <property type="protein sequence ID" value="CED82034.1"/>
    <property type="molecule type" value="Genomic_DNA"/>
</dbReference>
<name>A0A0F7SMZ0_PHARH</name>